<evidence type="ECO:0000313" key="3">
    <source>
        <dbReference type="Proteomes" id="UP001523528"/>
    </source>
</evidence>
<feature type="transmembrane region" description="Helical" evidence="1">
    <location>
        <begin position="227"/>
        <end position="245"/>
    </location>
</feature>
<feature type="transmembrane region" description="Helical" evidence="1">
    <location>
        <begin position="91"/>
        <end position="112"/>
    </location>
</feature>
<dbReference type="RefSeq" id="WP_165993517.1">
    <property type="nucleotide sequence ID" value="NZ_JAMYZY010000132.1"/>
</dbReference>
<keyword evidence="1" id="KW-0812">Transmembrane</keyword>
<name>A0ABT1F4N3_9PROT</name>
<feature type="transmembrane region" description="Helical" evidence="1">
    <location>
        <begin position="124"/>
        <end position="142"/>
    </location>
</feature>
<evidence type="ECO:0008006" key="4">
    <source>
        <dbReference type="Google" id="ProtNLM"/>
    </source>
</evidence>
<evidence type="ECO:0000313" key="2">
    <source>
        <dbReference type="EMBL" id="MCP1260179.1"/>
    </source>
</evidence>
<gene>
    <name evidence="2" type="ORF">NKW50_16630</name>
</gene>
<feature type="transmembrane region" description="Helical" evidence="1">
    <location>
        <begin position="7"/>
        <end position="27"/>
    </location>
</feature>
<keyword evidence="3" id="KW-1185">Reference proteome</keyword>
<feature type="transmembrane region" description="Helical" evidence="1">
    <location>
        <begin position="276"/>
        <end position="294"/>
    </location>
</feature>
<evidence type="ECO:0000256" key="1">
    <source>
        <dbReference type="SAM" id="Phobius"/>
    </source>
</evidence>
<feature type="transmembrane region" description="Helical" evidence="1">
    <location>
        <begin position="325"/>
        <end position="344"/>
    </location>
</feature>
<keyword evidence="1" id="KW-0472">Membrane</keyword>
<proteinExistence type="predicted"/>
<feature type="transmembrane region" description="Helical" evidence="1">
    <location>
        <begin position="356"/>
        <end position="378"/>
    </location>
</feature>
<dbReference type="EMBL" id="JAMYZZ010000114">
    <property type="protein sequence ID" value="MCP1260179.1"/>
    <property type="molecule type" value="Genomic_DNA"/>
</dbReference>
<feature type="transmembrane region" description="Helical" evidence="1">
    <location>
        <begin position="301"/>
        <end position="319"/>
    </location>
</feature>
<feature type="transmembrane region" description="Helical" evidence="1">
    <location>
        <begin position="194"/>
        <end position="211"/>
    </location>
</feature>
<comment type="caution">
    <text evidence="2">The sequence shown here is derived from an EMBL/GenBank/DDBJ whole genome shotgun (WGS) entry which is preliminary data.</text>
</comment>
<accession>A0ABT1F4N3</accession>
<protein>
    <recommendedName>
        <fullName evidence="4">Glycosyltransferase RgtA/B/C/D-like domain-containing protein</fullName>
    </recommendedName>
</protein>
<dbReference type="Proteomes" id="UP001523528">
    <property type="component" value="Unassembled WGS sequence"/>
</dbReference>
<sequence length="552" mass="65380">MKRVSYYFPFIMVLFIISLISVFYVHFEDNIYYWDYLNYYAKAFQLNTLYHSHPLKALGKIFSSIWKSDYNYFPAIIPSLFIMSIGNHRQIYIQSIIFIYYVPFCVFFTYIFSRTFNISKLNKLLIPFIVVATNSAIIGVVLRGFPDVGGMVFIECAIILALSVDYSKRVNIKKSVLLGLCLWGAFLFRRWYAYTIVSLYISLPIFNYFYFNTRSNYKNIINECKNIFISGFSSVFMLLVFQFGLLKKIFRTNYSIIYSAYQKPLYESIYNVLMEFGFYLLPFLFLGFIFIWCEKNRNIKLYLYFCTFNLMFSIFLFFRTQSPDMQHIIPFSFWMMMIAAYGLLRLFHNFQRGQILQVTLCAFFSTMLIISLFFNWPYRIPVLRGVLPMKLAPLHIDSYKVYKNLVDDLYYNYKPYGTIAILSSSPVLNTSMIENISDYHLHIDDIAHVDLRDSGNWFALNAKYVVVVSPIQTHLPIAYQHMVTLPAYEILNHVGVGENYKKTGKCYELRLNVNACIYEKIAQFSQNEISDFNQKIYHYYPDWEKRHLGYTK</sequence>
<organism evidence="2 3">
    <name type="scientific">Acetobacter lambici</name>
    <dbReference type="NCBI Taxonomy" id="1332824"/>
    <lineage>
        <taxon>Bacteria</taxon>
        <taxon>Pseudomonadati</taxon>
        <taxon>Pseudomonadota</taxon>
        <taxon>Alphaproteobacteria</taxon>
        <taxon>Acetobacterales</taxon>
        <taxon>Acetobacteraceae</taxon>
        <taxon>Acetobacter</taxon>
    </lineage>
</organism>
<reference evidence="2 3" key="1">
    <citation type="submission" date="2022-06" db="EMBL/GenBank/DDBJ databases">
        <title>Acetobacer genomes from food samples.</title>
        <authorList>
            <person name="Sombolestani A."/>
        </authorList>
    </citation>
    <scope>NUCLEOTIDE SEQUENCE [LARGE SCALE GENOMIC DNA]</scope>
    <source>
        <strain evidence="2 3">R-83285</strain>
    </source>
</reference>
<keyword evidence="1" id="KW-1133">Transmembrane helix</keyword>